<organism evidence="1 2">
    <name type="scientific">Elysia marginata</name>
    <dbReference type="NCBI Taxonomy" id="1093978"/>
    <lineage>
        <taxon>Eukaryota</taxon>
        <taxon>Metazoa</taxon>
        <taxon>Spiralia</taxon>
        <taxon>Lophotrochozoa</taxon>
        <taxon>Mollusca</taxon>
        <taxon>Gastropoda</taxon>
        <taxon>Heterobranchia</taxon>
        <taxon>Euthyneura</taxon>
        <taxon>Panpulmonata</taxon>
        <taxon>Sacoglossa</taxon>
        <taxon>Placobranchoidea</taxon>
        <taxon>Plakobranchidae</taxon>
        <taxon>Elysia</taxon>
    </lineage>
</organism>
<dbReference type="Proteomes" id="UP000762676">
    <property type="component" value="Unassembled WGS sequence"/>
</dbReference>
<dbReference type="AlphaFoldDB" id="A0AAV4HNK4"/>
<name>A0AAV4HNK4_9GAST</name>
<sequence length="97" mass="11172">MLRGVETLPSTAWVYKLFQRHPQLSPRTPMPFEKQRAIVTESMVVACKGVQICLQRDNVYPDPGNSTGHHEFRRGLFIPHDDIPIQEDTIQEQSGWL</sequence>
<gene>
    <name evidence="1" type="ORF">ElyMa_004510800</name>
</gene>
<proteinExistence type="predicted"/>
<reference evidence="1 2" key="1">
    <citation type="journal article" date="2021" name="Elife">
        <title>Chloroplast acquisition without the gene transfer in kleptoplastic sea slugs, Plakobranchus ocellatus.</title>
        <authorList>
            <person name="Maeda T."/>
            <person name="Takahashi S."/>
            <person name="Yoshida T."/>
            <person name="Shimamura S."/>
            <person name="Takaki Y."/>
            <person name="Nagai Y."/>
            <person name="Toyoda A."/>
            <person name="Suzuki Y."/>
            <person name="Arimoto A."/>
            <person name="Ishii H."/>
            <person name="Satoh N."/>
            <person name="Nishiyama T."/>
            <person name="Hasebe M."/>
            <person name="Maruyama T."/>
            <person name="Minagawa J."/>
            <person name="Obokata J."/>
            <person name="Shigenobu S."/>
        </authorList>
    </citation>
    <scope>NUCLEOTIDE SEQUENCE [LARGE SCALE GENOMIC DNA]</scope>
</reference>
<evidence type="ECO:0000313" key="2">
    <source>
        <dbReference type="Proteomes" id="UP000762676"/>
    </source>
</evidence>
<keyword evidence="2" id="KW-1185">Reference proteome</keyword>
<evidence type="ECO:0000313" key="1">
    <source>
        <dbReference type="EMBL" id="GFR98776.1"/>
    </source>
</evidence>
<accession>A0AAV4HNK4</accession>
<comment type="caution">
    <text evidence="1">The sequence shown here is derived from an EMBL/GenBank/DDBJ whole genome shotgun (WGS) entry which is preliminary data.</text>
</comment>
<dbReference type="EMBL" id="BMAT01009111">
    <property type="protein sequence ID" value="GFR98776.1"/>
    <property type="molecule type" value="Genomic_DNA"/>
</dbReference>
<protein>
    <submittedName>
        <fullName evidence="1">Uncharacterized protein</fullName>
    </submittedName>
</protein>